<keyword evidence="2 5" id="KW-0863">Zinc-finger</keyword>
<dbReference type="SMART" id="SM00692">
    <property type="entry name" value="DM3"/>
    <property type="match status" value="1"/>
</dbReference>
<evidence type="ECO:0000256" key="1">
    <source>
        <dbReference type="ARBA" id="ARBA00022723"/>
    </source>
</evidence>
<dbReference type="PANTHER" id="PTHR31751">
    <property type="entry name" value="SI:CH211-108C17.2-RELATED-RELATED"/>
    <property type="match status" value="1"/>
</dbReference>
<evidence type="ECO:0000256" key="2">
    <source>
        <dbReference type="ARBA" id="ARBA00022771"/>
    </source>
</evidence>
<organism evidence="8 9">
    <name type="scientific">Porites evermanni</name>
    <dbReference type="NCBI Taxonomy" id="104178"/>
    <lineage>
        <taxon>Eukaryota</taxon>
        <taxon>Metazoa</taxon>
        <taxon>Cnidaria</taxon>
        <taxon>Anthozoa</taxon>
        <taxon>Hexacorallia</taxon>
        <taxon>Scleractinia</taxon>
        <taxon>Fungiina</taxon>
        <taxon>Poritidae</taxon>
        <taxon>Porites</taxon>
    </lineage>
</organism>
<keyword evidence="4 5" id="KW-0238">DNA-binding</keyword>
<gene>
    <name evidence="8" type="ORF">PEVE_00025317</name>
</gene>
<protein>
    <recommendedName>
        <fullName evidence="7">THAP-type domain-containing protein</fullName>
    </recommendedName>
</protein>
<keyword evidence="3" id="KW-0862">Zinc</keyword>
<evidence type="ECO:0000313" key="8">
    <source>
        <dbReference type="EMBL" id="CAH3025183.1"/>
    </source>
</evidence>
<feature type="compositionally biased region" description="Acidic residues" evidence="6">
    <location>
        <begin position="123"/>
        <end position="139"/>
    </location>
</feature>
<feature type="region of interest" description="Disordered" evidence="6">
    <location>
        <begin position="89"/>
        <end position="109"/>
    </location>
</feature>
<keyword evidence="1" id="KW-0479">Metal-binding</keyword>
<dbReference type="SMART" id="SM00980">
    <property type="entry name" value="THAP"/>
    <property type="match status" value="1"/>
</dbReference>
<dbReference type="EMBL" id="CALNXI010000340">
    <property type="protein sequence ID" value="CAH3025183.1"/>
    <property type="molecule type" value="Genomic_DNA"/>
</dbReference>
<feature type="compositionally biased region" description="Acidic residues" evidence="6">
    <location>
        <begin position="256"/>
        <end position="268"/>
    </location>
</feature>
<sequence>MVSCVVPDSHNYSEKTGEAVSYHKFPQDHRTKAWLDRVRRVDMPPLENSYVCSEHFLPSCFEIDFRPQLMGEKVRKHLRDDAIPSLFKYGPEPKKARLSSESRLQKQNHKQAVAELLAADFPDCDDESSSSSEDVLEDSSDQHQFDNNEETGSSEPRVHDIGIQCCCQPVTLRSVAVQTEDSKQKKGKANVTPTPIQNEPYMYVPPYVDAVQWKVLNDHTYSLPACPSSVFPPYDDNFFSTTPFTRLHKEDPRLENDDDNVDESEIEYPENPGNEKKFVVFNSNLNNLFKRYQACGDVVIEQKRKTVGSMLSVELECQSGCKMTWESQPVVKRKPLKNLLLAASILFTGNNFAAISRLASCFNLQFFSESVFYDTERKYLFPVVNEAWEAESQRQVDRLTSKEVVNLDGDGRCDSPGHSAKYGTYTLMDEDSGDVVAFNVVQVSEVSSSNAMEKEGFSRCLQDLEEKGIMINRIATDRHVSISSSMKKDFQQINLQYDVWHLSKRVVKKLTNKAKQKGCEELAPWIQSIPNHLWWCVATCGGNVQLLREKWKSVLDHVANKHKWSGNTLFHQCCHRRISSSEAKQICWLKPGSQAHIALEEVVLNKKLLKDLAKLTDFCHTGKIEVYHSMMLKYASKREHYSYQGMVARTQLAALDNNANTGHNQGVRKSGERAGEARYKLCFPKANKRWVVKPINEKKSYQFLSDLLSEVLSRVEQGNAAAQPLHPHLPSNIASEPAPSKSDAIRQHRSRFNR</sequence>
<comment type="caution">
    <text evidence="8">The sequence shown here is derived from an EMBL/GenBank/DDBJ whole genome shotgun (WGS) entry which is preliminary data.</text>
</comment>
<reference evidence="8 9" key="1">
    <citation type="submission" date="2022-05" db="EMBL/GenBank/DDBJ databases">
        <authorList>
            <consortium name="Genoscope - CEA"/>
            <person name="William W."/>
        </authorList>
    </citation>
    <scope>NUCLEOTIDE SEQUENCE [LARGE SCALE GENOMIC DNA]</scope>
</reference>
<name>A0ABN8MBL9_9CNID</name>
<dbReference type="Pfam" id="PF05485">
    <property type="entry name" value="THAP"/>
    <property type="match status" value="1"/>
</dbReference>
<dbReference type="SUPFAM" id="SSF57716">
    <property type="entry name" value="Glucocorticoid receptor-like (DNA-binding domain)"/>
    <property type="match status" value="1"/>
</dbReference>
<dbReference type="Proteomes" id="UP001159427">
    <property type="component" value="Unassembled WGS sequence"/>
</dbReference>
<feature type="region of interest" description="Disordered" evidence="6">
    <location>
        <begin position="250"/>
        <end position="269"/>
    </location>
</feature>
<dbReference type="PANTHER" id="PTHR31751:SF42">
    <property type="entry name" value="PROTEIN CBG10204"/>
    <property type="match status" value="1"/>
</dbReference>
<feature type="compositionally biased region" description="Basic and acidic residues" evidence="6">
    <location>
        <begin position="91"/>
        <end position="104"/>
    </location>
</feature>
<evidence type="ECO:0000259" key="7">
    <source>
        <dbReference type="PROSITE" id="PS50950"/>
    </source>
</evidence>
<dbReference type="PROSITE" id="PS50950">
    <property type="entry name" value="ZF_THAP"/>
    <property type="match status" value="1"/>
</dbReference>
<keyword evidence="9" id="KW-1185">Reference proteome</keyword>
<feature type="domain" description="THAP-type" evidence="7">
    <location>
        <begin position="1"/>
        <end position="87"/>
    </location>
</feature>
<dbReference type="InterPro" id="IPR006612">
    <property type="entry name" value="THAP_Znf"/>
</dbReference>
<evidence type="ECO:0000256" key="4">
    <source>
        <dbReference type="ARBA" id="ARBA00023125"/>
    </source>
</evidence>
<feature type="region of interest" description="Disordered" evidence="6">
    <location>
        <begin position="123"/>
        <end position="157"/>
    </location>
</feature>
<evidence type="ECO:0000256" key="3">
    <source>
        <dbReference type="ARBA" id="ARBA00022833"/>
    </source>
</evidence>
<evidence type="ECO:0000256" key="6">
    <source>
        <dbReference type="SAM" id="MobiDB-lite"/>
    </source>
</evidence>
<accession>A0ABN8MBL9</accession>
<evidence type="ECO:0000313" key="9">
    <source>
        <dbReference type="Proteomes" id="UP001159427"/>
    </source>
</evidence>
<feature type="region of interest" description="Disordered" evidence="6">
    <location>
        <begin position="723"/>
        <end position="754"/>
    </location>
</feature>
<evidence type="ECO:0000256" key="5">
    <source>
        <dbReference type="PROSITE-ProRule" id="PRU00309"/>
    </source>
</evidence>
<proteinExistence type="predicted"/>